<organism evidence="2 3">
    <name type="scientific">Favolaschia claudopus</name>
    <dbReference type="NCBI Taxonomy" id="2862362"/>
    <lineage>
        <taxon>Eukaryota</taxon>
        <taxon>Fungi</taxon>
        <taxon>Dikarya</taxon>
        <taxon>Basidiomycota</taxon>
        <taxon>Agaricomycotina</taxon>
        <taxon>Agaricomycetes</taxon>
        <taxon>Agaricomycetidae</taxon>
        <taxon>Agaricales</taxon>
        <taxon>Marasmiineae</taxon>
        <taxon>Mycenaceae</taxon>
        <taxon>Favolaschia</taxon>
    </lineage>
</organism>
<feature type="compositionally biased region" description="Basic residues" evidence="1">
    <location>
        <begin position="199"/>
        <end position="211"/>
    </location>
</feature>
<feature type="compositionally biased region" description="Basic residues" evidence="1">
    <location>
        <begin position="17"/>
        <end position="29"/>
    </location>
</feature>
<dbReference type="AlphaFoldDB" id="A0AAW0EI93"/>
<protein>
    <submittedName>
        <fullName evidence="2">Uncharacterized protein</fullName>
    </submittedName>
</protein>
<evidence type="ECO:0000256" key="1">
    <source>
        <dbReference type="SAM" id="MobiDB-lite"/>
    </source>
</evidence>
<feature type="region of interest" description="Disordered" evidence="1">
    <location>
        <begin position="399"/>
        <end position="466"/>
    </location>
</feature>
<comment type="caution">
    <text evidence="2">The sequence shown here is derived from an EMBL/GenBank/DDBJ whole genome shotgun (WGS) entry which is preliminary data.</text>
</comment>
<keyword evidence="3" id="KW-1185">Reference proteome</keyword>
<accession>A0AAW0EI93</accession>
<feature type="compositionally biased region" description="Basic and acidic residues" evidence="1">
    <location>
        <begin position="417"/>
        <end position="428"/>
    </location>
</feature>
<evidence type="ECO:0000313" key="2">
    <source>
        <dbReference type="EMBL" id="KAK7064961.1"/>
    </source>
</evidence>
<gene>
    <name evidence="2" type="ORF">R3P38DRAFT_2827261</name>
</gene>
<feature type="compositionally biased region" description="Polar residues" evidence="1">
    <location>
        <begin position="1"/>
        <end position="15"/>
    </location>
</feature>
<feature type="region of interest" description="Disordered" evidence="1">
    <location>
        <begin position="137"/>
        <end position="163"/>
    </location>
</feature>
<feature type="region of interest" description="Disordered" evidence="1">
    <location>
        <begin position="226"/>
        <end position="267"/>
    </location>
</feature>
<dbReference type="EMBL" id="JAWWNJ010000001">
    <property type="protein sequence ID" value="KAK7064961.1"/>
    <property type="molecule type" value="Genomic_DNA"/>
</dbReference>
<feature type="region of interest" description="Disordered" evidence="1">
    <location>
        <begin position="279"/>
        <end position="319"/>
    </location>
</feature>
<dbReference type="Proteomes" id="UP001362999">
    <property type="component" value="Unassembled WGS sequence"/>
</dbReference>
<name>A0AAW0EI93_9AGAR</name>
<reference evidence="2 3" key="1">
    <citation type="journal article" date="2024" name="J Genomics">
        <title>Draft genome sequencing and assembly of Favolaschia claudopus CIRM-BRFM 2984 isolated from oak limbs.</title>
        <authorList>
            <person name="Navarro D."/>
            <person name="Drula E."/>
            <person name="Chaduli D."/>
            <person name="Cazenave R."/>
            <person name="Ahrendt S."/>
            <person name="Wang J."/>
            <person name="Lipzen A."/>
            <person name="Daum C."/>
            <person name="Barry K."/>
            <person name="Grigoriev I.V."/>
            <person name="Favel A."/>
            <person name="Rosso M.N."/>
            <person name="Martin F."/>
        </authorList>
    </citation>
    <scope>NUCLEOTIDE SEQUENCE [LARGE SCALE GENOMIC DNA]</scope>
    <source>
        <strain evidence="2 3">CIRM-BRFM 2984</strain>
    </source>
</reference>
<evidence type="ECO:0000313" key="3">
    <source>
        <dbReference type="Proteomes" id="UP001362999"/>
    </source>
</evidence>
<feature type="region of interest" description="Disordered" evidence="1">
    <location>
        <begin position="1"/>
        <end position="109"/>
    </location>
</feature>
<sequence>MSTIPNPTHGSSQNGLRGHRGGRSQHRTSRGTAPFQGPVDLTNALDNPRGGFPAHSRSGGQGSRGRGRGRARGSGVQYHPRGTAPFQNHPESNSHNDFDGPTWTRGRPRGRGIQYHARGSATFRSLIQSDWVDISDTPGGGGDQATGIRGRARGRGGGGGHGIVHLGRGAAPFQGSVDAEAIVNIPRGTGRGHTSAGGRRGRGNGRGRGRGMNRGTTVTAVLPEAADGQVAAPTVNGRGRGTQGRRPRGGGMRGGRGARGRPSDNYMAAPTTTAQVLPQAEDSPTHGGSGGAPAPEVDDDDHATSTPRPFTPPPPPEWNMNLLPMTEQTAILDQWLKDLESKLETQSDIPRDQWVDIAIDLLGSDEALRATEFEFDLERRGDERWDSFVQKLLRIYSGVGRDPASGAGKRTKGKGRARGEGRHTDGGGHEGGGGVAAAQTASEPVLGSFAGASSQTPHQRNRTYEE</sequence>
<feature type="region of interest" description="Disordered" evidence="1">
    <location>
        <begin position="186"/>
        <end position="214"/>
    </location>
</feature>
<proteinExistence type="predicted"/>